<dbReference type="PANTHER" id="PTHR11220:SF25">
    <property type="entry name" value="F3F9.4"/>
    <property type="match status" value="1"/>
</dbReference>
<evidence type="ECO:0000313" key="4">
    <source>
        <dbReference type="Proteomes" id="UP000836841"/>
    </source>
</evidence>
<dbReference type="EMBL" id="CAJVSB020000585">
    <property type="protein sequence ID" value="CAH2056822.1"/>
    <property type="molecule type" value="Genomic_DNA"/>
</dbReference>
<feature type="chain" id="PRO_5043964625" description="SOUL heme-binding protein" evidence="2">
    <location>
        <begin position="20"/>
        <end position="213"/>
    </location>
</feature>
<dbReference type="FunFam" id="3.20.80.10:FF:000002">
    <property type="entry name" value="Heme-binding protein 2"/>
    <property type="match status" value="1"/>
</dbReference>
<feature type="signal peptide" evidence="2">
    <location>
        <begin position="1"/>
        <end position="19"/>
    </location>
</feature>
<dbReference type="InterPro" id="IPR006917">
    <property type="entry name" value="SOUL_heme-bd"/>
</dbReference>
<proteinExistence type="inferred from homology"/>
<gene>
    <name evidence="3" type="ORF">TAV2_LOCUS12015</name>
</gene>
<sequence length="213" mass="23589">MAGPLQLLKLSFLLSLVSNWNWHGSQSGGKAGIFPPTCSRIECPGYDVVEDGNGYEIRRYNTTVWMSTSPIQDISLVEATRNGFLQLFDYIQGKNDYKKTIEMTAPVITQVAPSDGPICASSFVVSFYVPTENQADPPPAKGLHVQRWAPTYIAVRQFSGFVKDYDVAEEAAALRASLAGTPGRRLLTRAAPVIARRSTRWRSITRRLSFRTG</sequence>
<reference evidence="3 4" key="1">
    <citation type="submission" date="2022-03" db="EMBL/GenBank/DDBJ databases">
        <authorList>
            <person name="Nunn A."/>
            <person name="Chopra R."/>
            <person name="Nunn A."/>
            <person name="Contreras Garrido A."/>
        </authorList>
    </citation>
    <scope>NUCLEOTIDE SEQUENCE [LARGE SCALE GENOMIC DNA]</scope>
</reference>
<evidence type="ECO:0000256" key="1">
    <source>
        <dbReference type="ARBA" id="ARBA00009817"/>
    </source>
</evidence>
<keyword evidence="4" id="KW-1185">Reference proteome</keyword>
<organism evidence="3 4">
    <name type="scientific">Thlaspi arvense</name>
    <name type="common">Field penny-cress</name>
    <dbReference type="NCBI Taxonomy" id="13288"/>
    <lineage>
        <taxon>Eukaryota</taxon>
        <taxon>Viridiplantae</taxon>
        <taxon>Streptophyta</taxon>
        <taxon>Embryophyta</taxon>
        <taxon>Tracheophyta</taxon>
        <taxon>Spermatophyta</taxon>
        <taxon>Magnoliopsida</taxon>
        <taxon>eudicotyledons</taxon>
        <taxon>Gunneridae</taxon>
        <taxon>Pentapetalae</taxon>
        <taxon>rosids</taxon>
        <taxon>malvids</taxon>
        <taxon>Brassicales</taxon>
        <taxon>Brassicaceae</taxon>
        <taxon>Thlaspideae</taxon>
        <taxon>Thlaspi</taxon>
    </lineage>
</organism>
<dbReference type="InterPro" id="IPR011256">
    <property type="entry name" value="Reg_factor_effector_dom_sf"/>
</dbReference>
<dbReference type="PANTHER" id="PTHR11220">
    <property type="entry name" value="HEME-BINDING PROTEIN-RELATED"/>
    <property type="match status" value="1"/>
</dbReference>
<evidence type="ECO:0000256" key="2">
    <source>
        <dbReference type="SAM" id="SignalP"/>
    </source>
</evidence>
<dbReference type="Proteomes" id="UP000836841">
    <property type="component" value="Unassembled WGS sequence"/>
</dbReference>
<comment type="similarity">
    <text evidence="1">Belongs to the HEBP family.</text>
</comment>
<dbReference type="SUPFAM" id="SSF55136">
    <property type="entry name" value="Probable bacterial effector-binding domain"/>
    <property type="match status" value="1"/>
</dbReference>
<protein>
    <recommendedName>
        <fullName evidence="5">SOUL heme-binding protein</fullName>
    </recommendedName>
</protein>
<dbReference type="Gene3D" id="3.20.80.10">
    <property type="entry name" value="Regulatory factor, effector binding domain"/>
    <property type="match status" value="1"/>
</dbReference>
<dbReference type="AlphaFoldDB" id="A0AAU9S836"/>
<accession>A0AAU9S836</accession>
<evidence type="ECO:0008006" key="5">
    <source>
        <dbReference type="Google" id="ProtNLM"/>
    </source>
</evidence>
<name>A0AAU9S836_THLAR</name>
<evidence type="ECO:0000313" key="3">
    <source>
        <dbReference type="EMBL" id="CAH2056822.1"/>
    </source>
</evidence>
<comment type="caution">
    <text evidence="3">The sequence shown here is derived from an EMBL/GenBank/DDBJ whole genome shotgun (WGS) entry which is preliminary data.</text>
</comment>
<dbReference type="Pfam" id="PF04832">
    <property type="entry name" value="SOUL"/>
    <property type="match status" value="1"/>
</dbReference>
<keyword evidence="2" id="KW-0732">Signal</keyword>